<comment type="caution">
    <text evidence="1">The sequence shown here is derived from an EMBL/GenBank/DDBJ whole genome shotgun (WGS) entry which is preliminary data.</text>
</comment>
<protein>
    <submittedName>
        <fullName evidence="1">Mitochondrial fission 1 protein</fullName>
    </submittedName>
</protein>
<gene>
    <name evidence="1" type="ORF">CLIB1444_01S18404</name>
</gene>
<sequence>MSNLLYPALKDVEHTIPIERLNVLRNQVESEKPNPSSQSLFNYAWGLIKCKGHRYQQEGVDILKQLYKDAPEIRKDCLYYLSMGSLKLGDYASARQFIEELLKIEPENSQGIAMKSVIEDRITREGLISLGIAGGVLAVGVGLIGALLRRKR</sequence>
<evidence type="ECO:0000313" key="1">
    <source>
        <dbReference type="EMBL" id="CAH6718963.1"/>
    </source>
</evidence>
<accession>A0ACA9Y204</accession>
<evidence type="ECO:0000313" key="2">
    <source>
        <dbReference type="Proteomes" id="UP001152531"/>
    </source>
</evidence>
<dbReference type="Proteomes" id="UP001152531">
    <property type="component" value="Unassembled WGS sequence"/>
</dbReference>
<proteinExistence type="predicted"/>
<organism evidence="1 2">
    <name type="scientific">[Candida] jaroonii</name>
    <dbReference type="NCBI Taxonomy" id="467808"/>
    <lineage>
        <taxon>Eukaryota</taxon>
        <taxon>Fungi</taxon>
        <taxon>Dikarya</taxon>
        <taxon>Ascomycota</taxon>
        <taxon>Saccharomycotina</taxon>
        <taxon>Pichiomycetes</taxon>
        <taxon>Debaryomycetaceae</taxon>
        <taxon>Yamadazyma</taxon>
    </lineage>
</organism>
<dbReference type="EMBL" id="CALSDN010000001">
    <property type="protein sequence ID" value="CAH6718963.1"/>
    <property type="molecule type" value="Genomic_DNA"/>
</dbReference>
<keyword evidence="2" id="KW-1185">Reference proteome</keyword>
<name>A0ACA9Y204_9ASCO</name>
<reference evidence="1" key="1">
    <citation type="submission" date="2022-06" db="EMBL/GenBank/DDBJ databases">
        <authorList>
            <person name="Legras J.-L."/>
            <person name="Devillers H."/>
            <person name="Grondin C."/>
        </authorList>
    </citation>
    <scope>NUCLEOTIDE SEQUENCE</scope>
    <source>
        <strain evidence="1">CLIB 1444</strain>
    </source>
</reference>